<evidence type="ECO:0000313" key="1">
    <source>
        <dbReference type="EMBL" id="MBA5728423.1"/>
    </source>
</evidence>
<dbReference type="RefSeq" id="WP_218930147.1">
    <property type="nucleotide sequence ID" value="NZ_JACAOA010000002.1"/>
</dbReference>
<protein>
    <submittedName>
        <fullName evidence="1">Uncharacterized protein</fullName>
    </submittedName>
</protein>
<proteinExistence type="predicted"/>
<reference evidence="1 2" key="1">
    <citation type="submission" date="2020-06" db="EMBL/GenBank/DDBJ databases">
        <title>Reclassification of Facklamia ignava, Facklamia soureckii and Facklami tabacinasalis as Falseniella iganva gen. nov., comb. nov., Hutsoniella ignava gen. nov., comb. nov., and Ruoffia tabacinasalis gen. nov., comb. nov and description of Ruoffia haltotolerans sp. nov., isolated from hypersaline Inland Sea of Qatar.</title>
        <authorList>
            <person name="Fotedar R."/>
            <person name="Sankaranarayanan K."/>
            <person name="Lawson P."/>
            <person name="Caldwell M."/>
            <person name="Zeyara A."/>
            <person name="Al Malki A."/>
            <person name="Ali M."/>
        </authorList>
    </citation>
    <scope>NUCLEOTIDE SEQUENCE [LARGE SCALE GENOMIC DNA]</scope>
    <source>
        <strain evidence="1 2">INB8</strain>
    </source>
</reference>
<dbReference type="EMBL" id="JACAOA010000002">
    <property type="protein sequence ID" value="MBA5728423.1"/>
    <property type="molecule type" value="Genomic_DNA"/>
</dbReference>
<accession>A0A839A3Y3</accession>
<keyword evidence="2" id="KW-1185">Reference proteome</keyword>
<name>A0A839A3Y3_9LACT</name>
<dbReference type="AlphaFoldDB" id="A0A839A3Y3"/>
<organism evidence="1 2">
    <name type="scientific">Ruoffia halotolerans</name>
    <dbReference type="NCBI Taxonomy" id="2748684"/>
    <lineage>
        <taxon>Bacteria</taxon>
        <taxon>Bacillati</taxon>
        <taxon>Bacillota</taxon>
        <taxon>Bacilli</taxon>
        <taxon>Lactobacillales</taxon>
        <taxon>Aerococcaceae</taxon>
        <taxon>Ruoffia</taxon>
    </lineage>
</organism>
<dbReference type="Proteomes" id="UP000571018">
    <property type="component" value="Unassembled WGS sequence"/>
</dbReference>
<sequence>MALDSRTGERSGFEESLRNIVEEGKLSEEVGIDLFALGNITVKNILSQVHKYYWLL</sequence>
<comment type="caution">
    <text evidence="1">The sequence shown here is derived from an EMBL/GenBank/DDBJ whole genome shotgun (WGS) entry which is preliminary data.</text>
</comment>
<gene>
    <name evidence="1" type="ORF">HW423_01290</name>
</gene>
<evidence type="ECO:0000313" key="2">
    <source>
        <dbReference type="Proteomes" id="UP000571018"/>
    </source>
</evidence>